<dbReference type="Proteomes" id="UP001321479">
    <property type="component" value="Segment"/>
</dbReference>
<evidence type="ECO:0000313" key="1">
    <source>
        <dbReference type="EMBL" id="BCS83639.1"/>
    </source>
</evidence>
<protein>
    <submittedName>
        <fullName evidence="1">Uncharacterized protein</fullName>
    </submittedName>
</protein>
<sequence>MTFFKFCLNDHTRNLLKIQCKKSKSGCKLYIGQNEFILVDFRKLNEHFYVKINLKNLFVFFDYVIKNKLFCNDHNHKCKLPEYYIDYINLIINNQMLKYLRSYVHSCVNNFGMHTSVHYVFKRIYKYSPIKTINLLMEIKSLEEEMNPNDTSLDSYYLKIIQFNFEMFKKYFHDYFTKNEYTNNSLYLDFYTINYKYFLKKIY</sequence>
<accession>A0ABM7NU32</accession>
<proteinExistence type="predicted"/>
<reference evidence="1 2" key="1">
    <citation type="submission" date="2021-02" db="EMBL/GenBank/DDBJ databases">
        <title>Cotonvirus japonicus, which uses Golgi apparatus of host cells for its virion factory, phylogenetically links tailed tupanvirus and icosahedral mimivirus.</title>
        <authorList>
            <person name="Takahashi H."/>
            <person name="Fukaya S."/>
            <person name="Song C."/>
            <person name="Murata K."/>
            <person name="Takemura M."/>
        </authorList>
    </citation>
    <scope>NUCLEOTIDE SEQUENCE [LARGE SCALE GENOMIC DNA]</scope>
</reference>
<dbReference type="RefSeq" id="YP_010842247.1">
    <property type="nucleotide sequence ID" value="NC_079139.1"/>
</dbReference>
<keyword evidence="2" id="KW-1185">Reference proteome</keyword>
<name>A0ABM7NU32_9VIRU</name>
<evidence type="ECO:0000313" key="2">
    <source>
        <dbReference type="Proteomes" id="UP001321479"/>
    </source>
</evidence>
<organism evidence="1 2">
    <name type="scientific">Cotonvirus japonicus</name>
    <dbReference type="NCBI Taxonomy" id="2811091"/>
    <lineage>
        <taxon>Viruses</taxon>
        <taxon>Varidnaviria</taxon>
        <taxon>Bamfordvirae</taxon>
        <taxon>Nucleocytoviricota</taxon>
        <taxon>Megaviricetes</taxon>
        <taxon>Imitervirales</taxon>
        <taxon>Mimiviridae</taxon>
        <taxon>Megamimivirinae</taxon>
        <taxon>Cotonvirus</taxon>
        <taxon>Cotonvirus japonicum</taxon>
    </lineage>
</organism>
<dbReference type="EMBL" id="AP024483">
    <property type="protein sequence ID" value="BCS83639.1"/>
    <property type="molecule type" value="Genomic_DNA"/>
</dbReference>
<dbReference type="GeneID" id="80558844"/>